<protein>
    <submittedName>
        <fullName evidence="2">Uncharacterized protein</fullName>
    </submittedName>
</protein>
<feature type="compositionally biased region" description="Gly residues" evidence="1">
    <location>
        <begin position="1"/>
        <end position="10"/>
    </location>
</feature>
<accession>A0A6J4JX01</accession>
<evidence type="ECO:0000313" key="2">
    <source>
        <dbReference type="EMBL" id="CAA9290006.1"/>
    </source>
</evidence>
<sequence>ERGRRAGAGGQARPDHGGRQGHRGRAEPCLRRSGGLARAERAGRDRAVGTGGPAGCGVRRRGHGGCCGPVRSRGARAPGPCSADGLRRPGRAGKQRGHLPPRAFRRPHRR</sequence>
<proteinExistence type="predicted"/>
<name>A0A6J4JX01_9ACTN</name>
<feature type="compositionally biased region" description="Basic residues" evidence="1">
    <location>
        <begin position="88"/>
        <end position="110"/>
    </location>
</feature>
<feature type="non-terminal residue" evidence="2">
    <location>
        <position position="1"/>
    </location>
</feature>
<dbReference type="EMBL" id="CADCTT010000015">
    <property type="protein sequence ID" value="CAA9290006.1"/>
    <property type="molecule type" value="Genomic_DNA"/>
</dbReference>
<dbReference type="AlphaFoldDB" id="A0A6J4JX01"/>
<feature type="non-terminal residue" evidence="2">
    <location>
        <position position="110"/>
    </location>
</feature>
<feature type="compositionally biased region" description="Basic and acidic residues" evidence="1">
    <location>
        <begin position="38"/>
        <end position="47"/>
    </location>
</feature>
<gene>
    <name evidence="2" type="ORF">AVDCRST_MAG61-90</name>
</gene>
<feature type="region of interest" description="Disordered" evidence="1">
    <location>
        <begin position="1"/>
        <end position="110"/>
    </location>
</feature>
<reference evidence="2" key="1">
    <citation type="submission" date="2020-02" db="EMBL/GenBank/DDBJ databases">
        <authorList>
            <person name="Meier V. D."/>
        </authorList>
    </citation>
    <scope>NUCLEOTIDE SEQUENCE</scope>
    <source>
        <strain evidence="2">AVDCRST_MAG61</strain>
    </source>
</reference>
<organism evidence="2">
    <name type="scientific">uncultured Friedmanniella sp</name>
    <dbReference type="NCBI Taxonomy" id="335381"/>
    <lineage>
        <taxon>Bacteria</taxon>
        <taxon>Bacillati</taxon>
        <taxon>Actinomycetota</taxon>
        <taxon>Actinomycetes</taxon>
        <taxon>Propionibacteriales</taxon>
        <taxon>Nocardioidaceae</taxon>
        <taxon>Friedmanniella</taxon>
        <taxon>environmental samples</taxon>
    </lineage>
</organism>
<feature type="compositionally biased region" description="Basic and acidic residues" evidence="1">
    <location>
        <begin position="13"/>
        <end position="30"/>
    </location>
</feature>
<evidence type="ECO:0000256" key="1">
    <source>
        <dbReference type="SAM" id="MobiDB-lite"/>
    </source>
</evidence>